<keyword evidence="2" id="KW-1185">Reference proteome</keyword>
<dbReference type="Proteomes" id="UP000485058">
    <property type="component" value="Unassembled WGS sequence"/>
</dbReference>
<dbReference type="EMBL" id="BLLF01000962">
    <property type="protein sequence ID" value="GFH16213.1"/>
    <property type="molecule type" value="Genomic_DNA"/>
</dbReference>
<proteinExistence type="predicted"/>
<name>A0A699Z103_HAELA</name>
<gene>
    <name evidence="1" type="ORF">HaLaN_12593</name>
</gene>
<sequence>MFDWNCHRSLSMRAATCDPGCVPIRDRGYPHWCTRSRLSLAYHSAAWPPPTHPNPPPPNLVYPAQLPVAPPPSLPSASCP</sequence>
<protein>
    <submittedName>
        <fullName evidence="1">Uncharacterized protein</fullName>
    </submittedName>
</protein>
<organism evidence="1 2">
    <name type="scientific">Haematococcus lacustris</name>
    <name type="common">Green alga</name>
    <name type="synonym">Haematococcus pluvialis</name>
    <dbReference type="NCBI Taxonomy" id="44745"/>
    <lineage>
        <taxon>Eukaryota</taxon>
        <taxon>Viridiplantae</taxon>
        <taxon>Chlorophyta</taxon>
        <taxon>core chlorophytes</taxon>
        <taxon>Chlorophyceae</taxon>
        <taxon>CS clade</taxon>
        <taxon>Chlamydomonadales</taxon>
        <taxon>Haematococcaceae</taxon>
        <taxon>Haematococcus</taxon>
    </lineage>
</organism>
<accession>A0A699Z103</accession>
<dbReference type="AlphaFoldDB" id="A0A699Z103"/>
<reference evidence="1 2" key="1">
    <citation type="submission" date="2020-02" db="EMBL/GenBank/DDBJ databases">
        <title>Draft genome sequence of Haematococcus lacustris strain NIES-144.</title>
        <authorList>
            <person name="Morimoto D."/>
            <person name="Nakagawa S."/>
            <person name="Yoshida T."/>
            <person name="Sawayama S."/>
        </authorList>
    </citation>
    <scope>NUCLEOTIDE SEQUENCE [LARGE SCALE GENOMIC DNA]</scope>
    <source>
        <strain evidence="1 2">NIES-144</strain>
    </source>
</reference>
<evidence type="ECO:0000313" key="2">
    <source>
        <dbReference type="Proteomes" id="UP000485058"/>
    </source>
</evidence>
<comment type="caution">
    <text evidence="1">The sequence shown here is derived from an EMBL/GenBank/DDBJ whole genome shotgun (WGS) entry which is preliminary data.</text>
</comment>
<evidence type="ECO:0000313" key="1">
    <source>
        <dbReference type="EMBL" id="GFH16213.1"/>
    </source>
</evidence>